<dbReference type="RefSeq" id="WP_144884137.1">
    <property type="nucleotide sequence ID" value="NZ_VLLE01000002.1"/>
</dbReference>
<name>A0A562SVZ1_9BACT</name>
<dbReference type="GO" id="GO:0016811">
    <property type="term" value="F:hydrolase activity, acting on carbon-nitrogen (but not peptide) bonds, in linear amides"/>
    <property type="evidence" value="ECO:0007669"/>
    <property type="project" value="TreeGrafter"/>
</dbReference>
<dbReference type="PANTHER" id="PTHR12993">
    <property type="entry name" value="N-ACETYLGLUCOSAMINYL-PHOSPHATIDYLINOSITOL DE-N-ACETYLASE-RELATED"/>
    <property type="match status" value="1"/>
</dbReference>
<dbReference type="Proteomes" id="UP000316167">
    <property type="component" value="Unassembled WGS sequence"/>
</dbReference>
<dbReference type="SUPFAM" id="SSF102588">
    <property type="entry name" value="LmbE-like"/>
    <property type="match status" value="1"/>
</dbReference>
<reference evidence="1 2" key="1">
    <citation type="journal article" date="2015" name="Stand. Genomic Sci.">
        <title>Genomic Encyclopedia of Bacterial and Archaeal Type Strains, Phase III: the genomes of soil and plant-associated and newly described type strains.</title>
        <authorList>
            <person name="Whitman W.B."/>
            <person name="Woyke T."/>
            <person name="Klenk H.P."/>
            <person name="Zhou Y."/>
            <person name="Lilburn T.G."/>
            <person name="Beck B.J."/>
            <person name="De Vos P."/>
            <person name="Vandamme P."/>
            <person name="Eisen J.A."/>
            <person name="Garrity G."/>
            <person name="Hugenholtz P."/>
            <person name="Kyrpides N.C."/>
        </authorList>
    </citation>
    <scope>NUCLEOTIDE SEQUENCE [LARGE SCALE GENOMIC DNA]</scope>
    <source>
        <strain evidence="1 2">CGMCC 1.7271</strain>
    </source>
</reference>
<dbReference type="EMBL" id="VLLE01000002">
    <property type="protein sequence ID" value="TWI85333.1"/>
    <property type="molecule type" value="Genomic_DNA"/>
</dbReference>
<accession>A0A562SVZ1</accession>
<organism evidence="1 2">
    <name type="scientific">Lacibacter cauensis</name>
    <dbReference type="NCBI Taxonomy" id="510947"/>
    <lineage>
        <taxon>Bacteria</taxon>
        <taxon>Pseudomonadati</taxon>
        <taxon>Bacteroidota</taxon>
        <taxon>Chitinophagia</taxon>
        <taxon>Chitinophagales</taxon>
        <taxon>Chitinophagaceae</taxon>
        <taxon>Lacibacter</taxon>
    </lineage>
</organism>
<dbReference type="InterPro" id="IPR003737">
    <property type="entry name" value="GlcNAc_PI_deacetylase-related"/>
</dbReference>
<dbReference type="PANTHER" id="PTHR12993:SF30">
    <property type="entry name" value="N-ACETYL-ALPHA-D-GLUCOSAMINYL L-MALATE DEACETYLASE 1"/>
    <property type="match status" value="1"/>
</dbReference>
<dbReference type="Gene3D" id="3.40.50.10320">
    <property type="entry name" value="LmbE-like"/>
    <property type="match status" value="1"/>
</dbReference>
<dbReference type="GO" id="GO:0019213">
    <property type="term" value="F:deacetylase activity"/>
    <property type="evidence" value="ECO:0007669"/>
    <property type="project" value="InterPro"/>
</dbReference>
<gene>
    <name evidence="1" type="ORF">IQ13_0493</name>
</gene>
<dbReference type="NCBIfam" id="TIGR04001">
    <property type="entry name" value="thiol_BshB1"/>
    <property type="match status" value="1"/>
</dbReference>
<sequence>MKLDILAFGVHPDDVELSCAGTLMVEINNGKKVGVIDLTRGELGTRGTAETRRQEAAVAAEIMGVHVRENLGMRDGFFKNDEEHQLQIIQKIRQYQPEIVICNAIEDRHPDHGRSSKLVSDASFLSGLRKIETALDGVAQEAWRPKYVFHYIQDRYAEPDFIFDITSVFNRKVESIKAYGTQFSNASVNPNDDEPQTYISTPAYFDTIISRHKMLGKRIGVEYGEGFITEKRIGIRSFDALIQITT</sequence>
<dbReference type="InterPro" id="IPR024078">
    <property type="entry name" value="LmbE-like_dom_sf"/>
</dbReference>
<evidence type="ECO:0000313" key="2">
    <source>
        <dbReference type="Proteomes" id="UP000316167"/>
    </source>
</evidence>
<protein>
    <submittedName>
        <fullName evidence="1">Bacillithiol biosynthesis deacetylase BshB1</fullName>
    </submittedName>
</protein>
<keyword evidence="2" id="KW-1185">Reference proteome</keyword>
<comment type="caution">
    <text evidence="1">The sequence shown here is derived from an EMBL/GenBank/DDBJ whole genome shotgun (WGS) entry which is preliminary data.</text>
</comment>
<evidence type="ECO:0000313" key="1">
    <source>
        <dbReference type="EMBL" id="TWI85333.1"/>
    </source>
</evidence>
<dbReference type="GO" id="GO:0071793">
    <property type="term" value="P:bacillithiol biosynthetic process"/>
    <property type="evidence" value="ECO:0007669"/>
    <property type="project" value="InterPro"/>
</dbReference>
<proteinExistence type="predicted"/>
<dbReference type="OrthoDB" id="9778719at2"/>
<dbReference type="InterPro" id="IPR023842">
    <property type="entry name" value="Bacillithiol_biosynth_BshB1"/>
</dbReference>
<dbReference type="Pfam" id="PF02585">
    <property type="entry name" value="PIG-L"/>
    <property type="match status" value="1"/>
</dbReference>
<dbReference type="AlphaFoldDB" id="A0A562SVZ1"/>